<organism evidence="5 6">
    <name type="scientific">Candidatus Nitrotoga fabula</name>
    <dbReference type="NCBI Taxonomy" id="2182327"/>
    <lineage>
        <taxon>Bacteria</taxon>
        <taxon>Pseudomonadati</taxon>
        <taxon>Pseudomonadota</taxon>
        <taxon>Betaproteobacteria</taxon>
        <taxon>Nitrosomonadales</taxon>
        <taxon>Gallionellaceae</taxon>
        <taxon>Candidatus Nitrotoga</taxon>
    </lineage>
</organism>
<dbReference type="Pfam" id="PF01381">
    <property type="entry name" value="HTH_3"/>
    <property type="match status" value="1"/>
</dbReference>
<dbReference type="PROSITE" id="PS50943">
    <property type="entry name" value="HTH_CROC1"/>
    <property type="match status" value="1"/>
</dbReference>
<evidence type="ECO:0000313" key="5">
    <source>
        <dbReference type="EMBL" id="CAE6691186.1"/>
    </source>
</evidence>
<dbReference type="SUPFAM" id="SSF47413">
    <property type="entry name" value="lambda repressor-like DNA-binding domains"/>
    <property type="match status" value="1"/>
</dbReference>
<protein>
    <submittedName>
        <fullName evidence="5">Transcriptional regulator</fullName>
    </submittedName>
</protein>
<dbReference type="PANTHER" id="PTHR36511:SF4">
    <property type="entry name" value="ANTITOXIN MQSA"/>
    <property type="match status" value="1"/>
</dbReference>
<keyword evidence="1" id="KW-0805">Transcription regulation</keyword>
<dbReference type="InterPro" id="IPR010982">
    <property type="entry name" value="Lambda_DNA-bd_dom_sf"/>
</dbReference>
<keyword evidence="2" id="KW-0238">DNA-binding</keyword>
<dbReference type="SMART" id="SM00530">
    <property type="entry name" value="HTH_XRE"/>
    <property type="match status" value="1"/>
</dbReference>
<dbReference type="EMBL" id="CAJNBL010000004">
    <property type="protein sequence ID" value="CAE6691186.1"/>
    <property type="molecule type" value="Genomic_DNA"/>
</dbReference>
<accession>A0A916BAL0</accession>
<dbReference type="Gene3D" id="1.10.260.40">
    <property type="entry name" value="lambda repressor-like DNA-binding domains"/>
    <property type="match status" value="1"/>
</dbReference>
<dbReference type="CDD" id="cd00093">
    <property type="entry name" value="HTH_XRE"/>
    <property type="match status" value="1"/>
</dbReference>
<dbReference type="PANTHER" id="PTHR36511">
    <property type="entry name" value="MERR FAMILY BACTERIAL REGULATORY PROTEIN"/>
    <property type="match status" value="1"/>
</dbReference>
<keyword evidence="3" id="KW-0804">Transcription</keyword>
<dbReference type="Proteomes" id="UP000675882">
    <property type="component" value="Unassembled WGS sequence"/>
</dbReference>
<evidence type="ECO:0000313" key="6">
    <source>
        <dbReference type="Proteomes" id="UP000675882"/>
    </source>
</evidence>
<reference evidence="5" key="1">
    <citation type="submission" date="2021-02" db="EMBL/GenBank/DDBJ databases">
        <authorList>
            <person name="Han P."/>
        </authorList>
    </citation>
    <scope>NUCLEOTIDE SEQUENCE</scope>
    <source>
        <strain evidence="5">Candidatus Nitrotoga sp. ZN8</strain>
    </source>
</reference>
<keyword evidence="6" id="KW-1185">Reference proteome</keyword>
<sequence length="111" mass="12248">MKTVRKTIDVLNHGVKPVGRFDPQRVDATTEADIATHKSLDDADAMLDAAKFARRVRRRLGFSQAEFAERINVSLDTIRNWEQGKRSPTGAAKALLKVLDKAPEAALAALH</sequence>
<evidence type="ECO:0000259" key="4">
    <source>
        <dbReference type="PROSITE" id="PS50943"/>
    </source>
</evidence>
<dbReference type="AlphaFoldDB" id="A0A916BAL0"/>
<dbReference type="InterPro" id="IPR052359">
    <property type="entry name" value="HTH-type_reg/antitoxin"/>
</dbReference>
<feature type="domain" description="HTH cro/C1-type" evidence="4">
    <location>
        <begin position="54"/>
        <end position="106"/>
    </location>
</feature>
<comment type="caution">
    <text evidence="5">The sequence shown here is derived from an EMBL/GenBank/DDBJ whole genome shotgun (WGS) entry which is preliminary data.</text>
</comment>
<proteinExistence type="predicted"/>
<evidence type="ECO:0000256" key="1">
    <source>
        <dbReference type="ARBA" id="ARBA00023015"/>
    </source>
</evidence>
<evidence type="ECO:0000256" key="3">
    <source>
        <dbReference type="ARBA" id="ARBA00023163"/>
    </source>
</evidence>
<dbReference type="InterPro" id="IPR001387">
    <property type="entry name" value="Cro/C1-type_HTH"/>
</dbReference>
<evidence type="ECO:0000256" key="2">
    <source>
        <dbReference type="ARBA" id="ARBA00023125"/>
    </source>
</evidence>
<dbReference type="RefSeq" id="WP_213035040.1">
    <property type="nucleotide sequence ID" value="NZ_CAJNBL010000004.1"/>
</dbReference>
<dbReference type="GO" id="GO:0003677">
    <property type="term" value="F:DNA binding"/>
    <property type="evidence" value="ECO:0007669"/>
    <property type="project" value="UniProtKB-KW"/>
</dbReference>
<gene>
    <name evidence="5" type="ORF">NTGZN8_120012</name>
</gene>
<name>A0A916BAL0_9PROT</name>